<reference evidence="2 4" key="1">
    <citation type="journal article" date="2012" name="Nature">
        <title>Repeated polyploidization of Gossypium genomes and the evolution of spinnable cotton fibres.</title>
        <authorList>
            <person name="Paterson A.H."/>
            <person name="Wendel J.F."/>
            <person name="Gundlach H."/>
            <person name="Guo H."/>
            <person name="Jenkins J."/>
            <person name="Jin D."/>
            <person name="Llewellyn D."/>
            <person name="Showmaker K.C."/>
            <person name="Shu S."/>
            <person name="Udall J."/>
            <person name="Yoo M.J."/>
            <person name="Byers R."/>
            <person name="Chen W."/>
            <person name="Doron-Faigenboim A."/>
            <person name="Duke M.V."/>
            <person name="Gong L."/>
            <person name="Grimwood J."/>
            <person name="Grover C."/>
            <person name="Grupp K."/>
            <person name="Hu G."/>
            <person name="Lee T.H."/>
            <person name="Li J."/>
            <person name="Lin L."/>
            <person name="Liu T."/>
            <person name="Marler B.S."/>
            <person name="Page J.T."/>
            <person name="Roberts A.W."/>
            <person name="Romanel E."/>
            <person name="Sanders W.S."/>
            <person name="Szadkowski E."/>
            <person name="Tan X."/>
            <person name="Tang H."/>
            <person name="Xu C."/>
            <person name="Wang J."/>
            <person name="Wang Z."/>
            <person name="Zhang D."/>
            <person name="Zhang L."/>
            <person name="Ashrafi H."/>
            <person name="Bedon F."/>
            <person name="Bowers J.E."/>
            <person name="Brubaker C.L."/>
            <person name="Chee P.W."/>
            <person name="Das S."/>
            <person name="Gingle A.R."/>
            <person name="Haigler C.H."/>
            <person name="Harker D."/>
            <person name="Hoffmann L.V."/>
            <person name="Hovav R."/>
            <person name="Jones D.C."/>
            <person name="Lemke C."/>
            <person name="Mansoor S."/>
            <person name="ur Rahman M."/>
            <person name="Rainville L.N."/>
            <person name="Rambani A."/>
            <person name="Reddy U.K."/>
            <person name="Rong J.K."/>
            <person name="Saranga Y."/>
            <person name="Scheffler B.E."/>
            <person name="Scheffler J.A."/>
            <person name="Stelly D.M."/>
            <person name="Triplett B.A."/>
            <person name="Van Deynze A."/>
            <person name="Vaslin M.F."/>
            <person name="Waghmare V.N."/>
            <person name="Walford S.A."/>
            <person name="Wright R.J."/>
            <person name="Zaki E.A."/>
            <person name="Zhang T."/>
            <person name="Dennis E.S."/>
            <person name="Mayer K.F."/>
            <person name="Peterson D.G."/>
            <person name="Rokhsar D.S."/>
            <person name="Wang X."/>
            <person name="Schmutz J."/>
        </authorList>
    </citation>
    <scope>NUCLEOTIDE SEQUENCE [LARGE SCALE GENOMIC DNA]</scope>
</reference>
<feature type="region of interest" description="Disordered" evidence="1">
    <location>
        <begin position="217"/>
        <end position="296"/>
    </location>
</feature>
<dbReference type="KEGG" id="gra:105773755"/>
<feature type="compositionally biased region" description="Low complexity" evidence="1">
    <location>
        <begin position="18"/>
        <end position="33"/>
    </location>
</feature>
<sequence>MPSGAKKRKAAKKKKEQAANNINPSTNNNPLGNDDPRSQDERDSDGGDAGSPASHDGHSHQHSFGQGGDEERSQSHLTEKSVEEAAKDAKSTERSGLDDVDVKIVKEWEPNKDLESTHVSIQHVDHDKSSSTSSNSSSDDESQAFEKKSNEETCNLGSDAASYSTEDKSATVLSEEVLTVAENNTLKNADSNSAVETVAVDNLVKNMSLVPEEVEFSAKSSVPDVVESGMKENEEKLLPSSNGASGVELEGVERKNFPSSGIPTAETSNVAEKNHASGPHGYPKKQPLVAPTPPPVRRTSWLSCCGLFEVFTGSGR</sequence>
<dbReference type="Gramene" id="KJB66903">
    <property type="protein sequence ID" value="KJB66903"/>
    <property type="gene ID" value="B456_010G164100"/>
</dbReference>
<dbReference type="AlphaFoldDB" id="A0A0D2SU31"/>
<dbReference type="Proteomes" id="UP000593578">
    <property type="component" value="Unassembled WGS sequence"/>
</dbReference>
<evidence type="ECO:0000313" key="3">
    <source>
        <dbReference type="EMBL" id="MBA0598173.1"/>
    </source>
</evidence>
<evidence type="ECO:0000313" key="2">
    <source>
        <dbReference type="EMBL" id="KJB66903.1"/>
    </source>
</evidence>
<feature type="compositionally biased region" description="Basic and acidic residues" evidence="1">
    <location>
        <begin position="69"/>
        <end position="116"/>
    </location>
</feature>
<dbReference type="eggNOG" id="ENOG502S15Q">
    <property type="taxonomic scope" value="Eukaryota"/>
</dbReference>
<reference evidence="3" key="3">
    <citation type="submission" date="2020-04" db="EMBL/GenBank/DDBJ databases">
        <authorList>
            <person name="Grover C.E."/>
            <person name="Arick M.A. II"/>
            <person name="Thrash A."/>
            <person name="Conover J.L."/>
            <person name="Sanders W.S."/>
            <person name="Peterson D.G."/>
            <person name="Scheffler J.A."/>
            <person name="Scheffler B.E."/>
            <person name="Wendel J.F."/>
        </authorList>
    </citation>
    <scope>NUCLEOTIDE SEQUENCE</scope>
    <source>
        <strain evidence="3">8</strain>
        <tissue evidence="3">Leaf</tissue>
    </source>
</reference>
<dbReference type="Proteomes" id="UP000032304">
    <property type="component" value="Chromosome 10"/>
</dbReference>
<dbReference type="EMBL" id="JABEZZ010000010">
    <property type="protein sequence ID" value="MBA0598173.1"/>
    <property type="molecule type" value="Genomic_DNA"/>
</dbReference>
<feature type="compositionally biased region" description="Polar residues" evidence="1">
    <location>
        <begin position="257"/>
        <end position="271"/>
    </location>
</feature>
<feature type="compositionally biased region" description="Basic residues" evidence="1">
    <location>
        <begin position="1"/>
        <end position="15"/>
    </location>
</feature>
<feature type="compositionally biased region" description="Basic and acidic residues" evidence="1">
    <location>
        <begin position="34"/>
        <end position="45"/>
    </location>
</feature>
<dbReference type="EMBL" id="CM001749">
    <property type="protein sequence ID" value="KJB66903.1"/>
    <property type="molecule type" value="Genomic_DNA"/>
</dbReference>
<name>A0A0D2SU31_GOSRA</name>
<reference evidence="3 5" key="2">
    <citation type="journal article" date="2019" name="Genome Biol. Evol.">
        <title>Insights into the evolution of the New World diploid cottons (Gossypium, subgenus Houzingenia) based on genome sequencing.</title>
        <authorList>
            <person name="Grover C.E."/>
            <person name="Arick M.A. 2nd"/>
            <person name="Thrash A."/>
            <person name="Conover J.L."/>
            <person name="Sanders W.S."/>
            <person name="Peterson D.G."/>
            <person name="Frelichowski J.E."/>
            <person name="Scheffler J.A."/>
            <person name="Scheffler B.E."/>
            <person name="Wendel J.F."/>
        </authorList>
    </citation>
    <scope>NUCLEOTIDE SEQUENCE [LARGE SCALE GENOMIC DNA]</scope>
    <source>
        <strain evidence="3">8</strain>
        <tissue evidence="3">Leaf</tissue>
    </source>
</reference>
<dbReference type="PANTHER" id="PTHR37187">
    <property type="entry name" value="EXPRESSED PROTEIN"/>
    <property type="match status" value="1"/>
</dbReference>
<feature type="compositionally biased region" description="Polar residues" evidence="1">
    <location>
        <begin position="152"/>
        <end position="164"/>
    </location>
</feature>
<keyword evidence="4" id="KW-1185">Reference proteome</keyword>
<feature type="region of interest" description="Disordered" evidence="1">
    <location>
        <begin position="1"/>
        <end position="170"/>
    </location>
</feature>
<organism evidence="2 4">
    <name type="scientific">Gossypium raimondii</name>
    <name type="common">Peruvian cotton</name>
    <name type="synonym">Gossypium klotzschianum subsp. raimondii</name>
    <dbReference type="NCBI Taxonomy" id="29730"/>
    <lineage>
        <taxon>Eukaryota</taxon>
        <taxon>Viridiplantae</taxon>
        <taxon>Streptophyta</taxon>
        <taxon>Embryophyta</taxon>
        <taxon>Tracheophyta</taxon>
        <taxon>Spermatophyta</taxon>
        <taxon>Magnoliopsida</taxon>
        <taxon>eudicotyledons</taxon>
        <taxon>Gunneridae</taxon>
        <taxon>Pentapetalae</taxon>
        <taxon>rosids</taxon>
        <taxon>malvids</taxon>
        <taxon>Malvales</taxon>
        <taxon>Malvaceae</taxon>
        <taxon>Malvoideae</taxon>
        <taxon>Gossypium</taxon>
    </lineage>
</organism>
<dbReference type="OrthoDB" id="1930727at2759"/>
<evidence type="ECO:0000313" key="5">
    <source>
        <dbReference type="Proteomes" id="UP000593578"/>
    </source>
</evidence>
<proteinExistence type="predicted"/>
<evidence type="ECO:0000313" key="4">
    <source>
        <dbReference type="Proteomes" id="UP000032304"/>
    </source>
</evidence>
<dbReference type="OMA" id="TRECYEH"/>
<accession>A0A0D2SU31</accession>
<protein>
    <submittedName>
        <fullName evidence="2">Uncharacterized protein</fullName>
    </submittedName>
</protein>
<dbReference type="PANTHER" id="PTHR37187:SF19">
    <property type="entry name" value="(RAPE) HYPOTHETICAL PROTEIN"/>
    <property type="match status" value="1"/>
</dbReference>
<evidence type="ECO:0000256" key="1">
    <source>
        <dbReference type="SAM" id="MobiDB-lite"/>
    </source>
</evidence>
<gene>
    <name evidence="2" type="ORF">B456_010G164100</name>
    <name evidence="3" type="ORF">Gorai_007949</name>
</gene>